<accession>W0FLC2</accession>
<evidence type="ECO:0000313" key="1">
    <source>
        <dbReference type="EMBL" id="AHF25713.1"/>
    </source>
</evidence>
<proteinExistence type="predicted"/>
<organism evidence="1">
    <name type="scientific">uncultured bacterium Contigcl_47</name>
    <dbReference type="NCBI Taxonomy" id="1393673"/>
    <lineage>
        <taxon>Bacteria</taxon>
        <taxon>environmental samples</taxon>
    </lineage>
</organism>
<reference evidence="1" key="1">
    <citation type="journal article" date="2013" name="PLoS ONE">
        <title>Metagenomic insights into the carbohydrate-active enzymes carried by the microorganisms adhering to solid digesta in the rumen of cows.</title>
        <authorList>
            <person name="Wang L."/>
            <person name="Hatem A."/>
            <person name="Catalyurek U.V."/>
            <person name="Morrison M."/>
            <person name="Yu Z."/>
        </authorList>
    </citation>
    <scope>NUCLEOTIDE SEQUENCE</scope>
</reference>
<protein>
    <submittedName>
        <fullName evidence="1">Uncharacterized protein</fullName>
    </submittedName>
</protein>
<dbReference type="EMBL" id="KC246848">
    <property type="protein sequence ID" value="AHF25713.1"/>
    <property type="molecule type" value="Genomic_DNA"/>
</dbReference>
<name>W0FLC2_9BACT</name>
<sequence length="67" mass="7786">MEKPSLKNELPDPGDDGVGCFFEKRGLHAMICFDYSGYGWWKYYTTIAGKNILQVSHILLNWEVDRM</sequence>
<dbReference type="AlphaFoldDB" id="W0FLC2"/>